<keyword evidence="1" id="KW-0472">Membrane</keyword>
<protein>
    <submittedName>
        <fullName evidence="2">Uncharacterized protein</fullName>
    </submittedName>
</protein>
<feature type="transmembrane region" description="Helical" evidence="1">
    <location>
        <begin position="62"/>
        <end position="82"/>
    </location>
</feature>
<evidence type="ECO:0000313" key="3">
    <source>
        <dbReference type="Proteomes" id="UP000286288"/>
    </source>
</evidence>
<organism evidence="2 3">
    <name type="scientific">Enterococcus casseliflavus</name>
    <name type="common">Enterococcus flavescens</name>
    <dbReference type="NCBI Taxonomy" id="37734"/>
    <lineage>
        <taxon>Bacteria</taxon>
        <taxon>Bacillati</taxon>
        <taxon>Bacillota</taxon>
        <taxon>Bacilli</taxon>
        <taxon>Lactobacillales</taxon>
        <taxon>Enterococcaceae</taxon>
        <taxon>Enterococcus</taxon>
    </lineage>
</organism>
<keyword evidence="1" id="KW-0812">Transmembrane</keyword>
<comment type="caution">
    <text evidence="2">The sequence shown here is derived from an EMBL/GenBank/DDBJ whole genome shotgun (WGS) entry which is preliminary data.</text>
</comment>
<reference evidence="2 3" key="1">
    <citation type="submission" date="2018-08" db="EMBL/GenBank/DDBJ databases">
        <title>A genome reference for cultivated species of the human gut microbiota.</title>
        <authorList>
            <person name="Zou Y."/>
            <person name="Xue W."/>
            <person name="Luo G."/>
        </authorList>
    </citation>
    <scope>NUCLEOTIDE SEQUENCE [LARGE SCALE GENOMIC DNA]</scope>
    <source>
        <strain evidence="2 3">AF48-16</strain>
    </source>
</reference>
<dbReference type="AlphaFoldDB" id="A0A415ESP9"/>
<evidence type="ECO:0000256" key="1">
    <source>
        <dbReference type="SAM" id="Phobius"/>
    </source>
</evidence>
<keyword evidence="1" id="KW-1133">Transmembrane helix</keyword>
<sequence>MSWNSKSLSLTIRIALLIILFLEISNLSYTFIKLAGLYTIVGGVGGNDFYRTRVIDRNRNGKWANISLLLSILMIGGLSQVIDTDFTKLYVYLTIPEIVQIQLKEKK</sequence>
<name>A0A415ESP9_ENTCA</name>
<dbReference type="Proteomes" id="UP000286288">
    <property type="component" value="Unassembled WGS sequence"/>
</dbReference>
<evidence type="ECO:0000313" key="2">
    <source>
        <dbReference type="EMBL" id="RHK06323.1"/>
    </source>
</evidence>
<gene>
    <name evidence="2" type="ORF">DW084_08545</name>
</gene>
<proteinExistence type="predicted"/>
<dbReference type="EMBL" id="QRMZ01000010">
    <property type="protein sequence ID" value="RHK06323.1"/>
    <property type="molecule type" value="Genomic_DNA"/>
</dbReference>
<accession>A0A415ESP9</accession>
<feature type="transmembrane region" description="Helical" evidence="1">
    <location>
        <begin position="7"/>
        <end position="25"/>
    </location>
</feature>